<evidence type="ECO:0000313" key="3">
    <source>
        <dbReference type="Proteomes" id="UP000298416"/>
    </source>
</evidence>
<organism evidence="2">
    <name type="scientific">Salvia splendens</name>
    <name type="common">Scarlet sage</name>
    <dbReference type="NCBI Taxonomy" id="180675"/>
    <lineage>
        <taxon>Eukaryota</taxon>
        <taxon>Viridiplantae</taxon>
        <taxon>Streptophyta</taxon>
        <taxon>Embryophyta</taxon>
        <taxon>Tracheophyta</taxon>
        <taxon>Spermatophyta</taxon>
        <taxon>Magnoliopsida</taxon>
        <taxon>eudicotyledons</taxon>
        <taxon>Gunneridae</taxon>
        <taxon>Pentapetalae</taxon>
        <taxon>asterids</taxon>
        <taxon>lamiids</taxon>
        <taxon>Lamiales</taxon>
        <taxon>Lamiaceae</taxon>
        <taxon>Nepetoideae</taxon>
        <taxon>Mentheae</taxon>
        <taxon>Salviinae</taxon>
        <taxon>Salvia</taxon>
        <taxon>Salvia subgen. Calosphace</taxon>
        <taxon>core Calosphace</taxon>
    </lineage>
</organism>
<dbReference type="Proteomes" id="UP000298416">
    <property type="component" value="Unassembled WGS sequence"/>
</dbReference>
<accession>A0A8X8WP58</accession>
<reference evidence="2" key="1">
    <citation type="submission" date="2018-01" db="EMBL/GenBank/DDBJ databases">
        <authorList>
            <person name="Mao J.F."/>
        </authorList>
    </citation>
    <scope>NUCLEOTIDE SEQUENCE</scope>
    <source>
        <strain evidence="2">Huo1</strain>
        <tissue evidence="2">Leaf</tissue>
    </source>
</reference>
<dbReference type="AlphaFoldDB" id="A0A8X8WP58"/>
<gene>
    <name evidence="2" type="ORF">SASPL_143868</name>
</gene>
<dbReference type="EMBL" id="PNBA02000016">
    <property type="protein sequence ID" value="KAG6397698.1"/>
    <property type="molecule type" value="Genomic_DNA"/>
</dbReference>
<name>A0A8X8WP58_SALSN</name>
<feature type="region of interest" description="Disordered" evidence="1">
    <location>
        <begin position="44"/>
        <end position="76"/>
    </location>
</feature>
<evidence type="ECO:0000313" key="2">
    <source>
        <dbReference type="EMBL" id="KAG6397698.1"/>
    </source>
</evidence>
<reference evidence="2" key="2">
    <citation type="submission" date="2020-08" db="EMBL/GenBank/DDBJ databases">
        <title>Plant Genome Project.</title>
        <authorList>
            <person name="Zhang R.-G."/>
        </authorList>
    </citation>
    <scope>NUCLEOTIDE SEQUENCE</scope>
    <source>
        <strain evidence="2">Huo1</strain>
        <tissue evidence="2">Leaf</tissue>
    </source>
</reference>
<feature type="compositionally biased region" description="Polar residues" evidence="1">
    <location>
        <begin position="65"/>
        <end position="75"/>
    </location>
</feature>
<comment type="caution">
    <text evidence="2">The sequence shown here is derived from an EMBL/GenBank/DDBJ whole genome shotgun (WGS) entry which is preliminary data.</text>
</comment>
<evidence type="ECO:0000256" key="1">
    <source>
        <dbReference type="SAM" id="MobiDB-lite"/>
    </source>
</evidence>
<protein>
    <submittedName>
        <fullName evidence="2">Uncharacterized protein</fullName>
    </submittedName>
</protein>
<sequence>MENTIKSLEKSSEEIKEGLENISKMMSEVILPYFEEKSIIKEEKEEEVAENPQSSTKFSQDEPNESSCSISSDTMTMPPHEDVRCVSQHINHLINADISEVKQFRSRISGDPSFVVQFPDCPSGAKSMNEFDDLEVKTLKDDQCLENCSHGVFGRLSPWNVIMVSGIMVLARFVLKKVTAFAPRKFRCDKCKKNYGYAVKRFRSSRGFQASFLTPDLSNLTNDTHAEWIVEGTVKRCLDLEFDSCVEVNDGQAKKKLKDNVDE</sequence>
<proteinExistence type="predicted"/>
<keyword evidence="3" id="KW-1185">Reference proteome</keyword>